<feature type="compositionally biased region" description="Low complexity" evidence="1">
    <location>
        <begin position="56"/>
        <end position="68"/>
    </location>
</feature>
<name>A0A6J6T8A9_9ZZZZ</name>
<organism evidence="2">
    <name type="scientific">freshwater metagenome</name>
    <dbReference type="NCBI Taxonomy" id="449393"/>
    <lineage>
        <taxon>unclassified sequences</taxon>
        <taxon>metagenomes</taxon>
        <taxon>ecological metagenomes</taxon>
    </lineage>
</organism>
<reference evidence="2" key="1">
    <citation type="submission" date="2020-05" db="EMBL/GenBank/DDBJ databases">
        <authorList>
            <person name="Chiriac C."/>
            <person name="Salcher M."/>
            <person name="Ghai R."/>
            <person name="Kavagutti S V."/>
        </authorList>
    </citation>
    <scope>NUCLEOTIDE SEQUENCE</scope>
</reference>
<accession>A0A6J6T8A9</accession>
<evidence type="ECO:0000256" key="1">
    <source>
        <dbReference type="SAM" id="MobiDB-lite"/>
    </source>
</evidence>
<evidence type="ECO:0000313" key="2">
    <source>
        <dbReference type="EMBL" id="CAB4743502.1"/>
    </source>
</evidence>
<gene>
    <name evidence="2" type="ORF">UFOPK2772_01163</name>
</gene>
<dbReference type="EMBL" id="CAEZYT010000094">
    <property type="protein sequence ID" value="CAB4743502.1"/>
    <property type="molecule type" value="Genomic_DNA"/>
</dbReference>
<protein>
    <submittedName>
        <fullName evidence="2">Unannotated protein</fullName>
    </submittedName>
</protein>
<sequence>MRGLSSGNVRTLTVPLSNANGNVPGIGSVVIWDTTLSADLWTRIRDDAALVDEVKPSPSASTTASAKPELIDKFKTRTASENPCGEIK</sequence>
<feature type="region of interest" description="Disordered" evidence="1">
    <location>
        <begin position="54"/>
        <end position="88"/>
    </location>
</feature>
<proteinExistence type="predicted"/>
<dbReference type="AlphaFoldDB" id="A0A6J6T8A9"/>